<dbReference type="GeneID" id="7895573"/>
<keyword evidence="2" id="KW-1185">Reference proteome</keyword>
<organism evidence="1 2">
    <name type="scientific">Toxoplasma gondii (strain ATCC 50611 / Me49)</name>
    <dbReference type="NCBI Taxonomy" id="508771"/>
    <lineage>
        <taxon>Eukaryota</taxon>
        <taxon>Sar</taxon>
        <taxon>Alveolata</taxon>
        <taxon>Apicomplexa</taxon>
        <taxon>Conoidasida</taxon>
        <taxon>Coccidia</taxon>
        <taxon>Eucoccidiorida</taxon>
        <taxon>Eimeriorina</taxon>
        <taxon>Sarcocystidae</taxon>
        <taxon>Toxoplasma</taxon>
    </lineage>
</organism>
<dbReference type="EMBL" id="KE138837">
    <property type="protein sequence ID" value="EPT26225.1"/>
    <property type="molecule type" value="Genomic_DNA"/>
</dbReference>
<accession>A0A125YUD4</accession>
<gene>
    <name evidence="1" type="ORF">TGME49_310110</name>
</gene>
<dbReference type="KEGG" id="tgo:TGME49_310110"/>
<reference evidence="1" key="1">
    <citation type="submission" date="2013-04" db="EMBL/GenBank/DDBJ databases">
        <authorList>
            <person name="Sibley D."/>
            <person name="Venepally P."/>
            <person name="Karamycheva S."/>
            <person name="Hadjithomas M."/>
            <person name="Khan A."/>
            <person name="Brunk B."/>
            <person name="Roos D."/>
            <person name="Caler E."/>
            <person name="Lorenzi H."/>
        </authorList>
    </citation>
    <scope>NUCLEOTIDE SEQUENCE [LARGE SCALE GENOMIC DNA]</scope>
    <source>
        <strain evidence="1">ME49</strain>
    </source>
</reference>
<evidence type="ECO:0000313" key="1">
    <source>
        <dbReference type="EMBL" id="EPT26225.1"/>
    </source>
</evidence>
<name>A0A125YUD4_TOXGM</name>
<dbReference type="VEuPathDB" id="ToxoDB:TGME49_310110"/>
<evidence type="ECO:0000313" key="2">
    <source>
        <dbReference type="Proteomes" id="UP000001529"/>
    </source>
</evidence>
<proteinExistence type="predicted"/>
<dbReference type="RefSeq" id="XP_002364257.1">
    <property type="nucleotide sequence ID" value="XM_002364216.2"/>
</dbReference>
<dbReference type="AlphaFoldDB" id="A0A125YUD4"/>
<dbReference type="Proteomes" id="UP000001529">
    <property type="component" value="Chromosome XI"/>
</dbReference>
<sequence>MSPLVNSETNVHACRGANVGTLFMFERNAASSALQAWRADCRVCTVEEPSPPRSPVARSLLCSLFLSVPSRVFFSAPASPREPLPLESGLRLGGRRTSSFCPSVALAARRKNSISLCDERIASRCASQNSSLLACTLRSCRR</sequence>
<protein>
    <submittedName>
        <fullName evidence="1">Uncharacterized protein</fullName>
    </submittedName>
</protein>